<keyword evidence="2" id="KW-1185">Reference proteome</keyword>
<proteinExistence type="predicted"/>
<dbReference type="EMBL" id="JAPDSH010000006">
    <property type="protein sequence ID" value="MDF0480267.1"/>
    <property type="molecule type" value="Genomic_DNA"/>
</dbReference>
<dbReference type="Pfam" id="PF12691">
    <property type="entry name" value="Phage_tail_terminator_6"/>
    <property type="match status" value="1"/>
</dbReference>
<sequence length="156" mass="17973">MDIYERVSEHLLKTVQLASISHDEQGRPLIYLRPIPDNECGIALLDAPSGTDERYQNRDVIYRVSMQIIVKNKQQEVAYQDAMAIYYELDNLPRFDTKGNYLTIESDCFQLIVCEGYTLPRLIEQTEHGAYLYTLLAKATIMIQPKREGVINEGNK</sequence>
<gene>
    <name evidence="1" type="ORF">OL233_08220</name>
</gene>
<organism evidence="1 2">
    <name type="scientific">Vagococcus proximus</name>
    <dbReference type="NCBI Taxonomy" id="2991417"/>
    <lineage>
        <taxon>Bacteria</taxon>
        <taxon>Bacillati</taxon>
        <taxon>Bacillota</taxon>
        <taxon>Bacilli</taxon>
        <taxon>Lactobacillales</taxon>
        <taxon>Enterococcaceae</taxon>
        <taxon>Vagococcus</taxon>
    </lineage>
</organism>
<dbReference type="RefSeq" id="WP_275471852.1">
    <property type="nucleotide sequence ID" value="NZ_JAPDSH010000006.1"/>
</dbReference>
<evidence type="ECO:0000313" key="1">
    <source>
        <dbReference type="EMBL" id="MDF0480267.1"/>
    </source>
</evidence>
<dbReference type="Proteomes" id="UP001147148">
    <property type="component" value="Unassembled WGS sequence"/>
</dbReference>
<dbReference type="InterPro" id="IPR024411">
    <property type="entry name" value="Tail_terminator_phage"/>
</dbReference>
<accession>A0ABT5X2W5</accession>
<evidence type="ECO:0000313" key="2">
    <source>
        <dbReference type="Proteomes" id="UP001147148"/>
    </source>
</evidence>
<comment type="caution">
    <text evidence="1">The sequence shown here is derived from an EMBL/GenBank/DDBJ whole genome shotgun (WGS) entry which is preliminary data.</text>
</comment>
<protein>
    <submittedName>
        <fullName evidence="1">Minor capsid protein</fullName>
    </submittedName>
</protein>
<reference evidence="1" key="1">
    <citation type="submission" date="2022-10" db="EMBL/GenBank/DDBJ databases">
        <title>Vagococcus sp. isolated from poultry meat.</title>
        <authorList>
            <person name="Johansson P."/>
            <person name="Bjorkroth J."/>
        </authorList>
    </citation>
    <scope>NUCLEOTIDE SEQUENCE</scope>
    <source>
        <strain evidence="1">PNs007</strain>
    </source>
</reference>
<name>A0ABT5X2W5_9ENTE</name>